<keyword evidence="5" id="KW-1185">Reference proteome</keyword>
<evidence type="ECO:0000313" key="5">
    <source>
        <dbReference type="Proteomes" id="UP001560685"/>
    </source>
</evidence>
<name>A0ABV3YZH0_9PROT</name>
<gene>
    <name evidence="4" type="ORF">ABFZ84_00030</name>
</gene>
<dbReference type="InterPro" id="IPR014395">
    <property type="entry name" value="Pen/GL7ACA/AHL_acylase"/>
</dbReference>
<proteinExistence type="inferred from homology"/>
<dbReference type="GO" id="GO:0016787">
    <property type="term" value="F:hydrolase activity"/>
    <property type="evidence" value="ECO:0007669"/>
    <property type="project" value="UniProtKB-KW"/>
</dbReference>
<keyword evidence="2 4" id="KW-0378">Hydrolase</keyword>
<dbReference type="PANTHER" id="PTHR34218:SF4">
    <property type="entry name" value="ACYL-HOMOSERINE LACTONE ACYLASE QUIP"/>
    <property type="match status" value="1"/>
</dbReference>
<dbReference type="PIRSF" id="PIRSF001227">
    <property type="entry name" value="Pen_acylase"/>
    <property type="match status" value="1"/>
</dbReference>
<sequence>MQINHYVTTFLVWFLTTISGSVLAEDLPLPTEEQVLAGLDEPAELFVDQWGVAHIYAQNERDAYFMQGYNAARDRLWQIDLWRKRGLGRLSASFGPDYVKRDRAARLFLYRGDLDAEWKRYAPGTRQRFDAFVAGINAYIENIQANKEPLPIEFQLTGTQPEYWRANEVVRIRSNTLISNASNEIKRARTLCEDGEVAERLRRRLYPDRAYILPDGFNPCTIPQGVLEDYQLATSYPKFSHTAMDEPEVAPDGSNQWVIAPSRTKTGRPILANDPHRAFSVPSLRYLVHVNAPDVSFIGAGEPALPGISLGHNGKSAFGLTIFNADQEDIYYYKLDPDNPTRYRYKGGWDDLRIVREEIPVKNSAPVVVELAFTRHGPVLYFDKQNNRAYALRSVWFEPGAAGYAAASWLTAADHWQDFIVAAKHWGTPPLNLIWANKEGEIGWTAAGLIPLRKNWNGLLPVPGDGRYEWQGFRKQTNLPHARNPASGWFANANERNVSEDFEVDSAIASEWFDRSRVDRINSVISNNPKSSIEDSMHLQVDTHSLMARRLIALTNRLEPDDTREREALRLLRDWDLNLTVNSVSATIYEVWLNRHLGPTLIKRVVPEGTHKYLGAGSPDAVLHMLEKEDPLLGSAPQELIAEVLHESLTKTLRDLRARFGDDMSEWQWGRLHGVNLKHRLSGLADPSLAKRMNIDRIPFGGSASTPAMALYRGDSFDAVHGPSVRLVIDVGDWDKSKFINMPGQSGDPNNAHYADLFHLWANGEYGQLAFSREAVENVAEKKIIYRPEQ</sequence>
<dbReference type="Pfam" id="PF01804">
    <property type="entry name" value="Penicil_amidase"/>
    <property type="match status" value="1"/>
</dbReference>
<evidence type="ECO:0000256" key="3">
    <source>
        <dbReference type="ARBA" id="ARBA00023145"/>
    </source>
</evidence>
<dbReference type="PANTHER" id="PTHR34218">
    <property type="entry name" value="PEPTIDASE S45 PENICILLIN AMIDASE"/>
    <property type="match status" value="1"/>
</dbReference>
<dbReference type="SUPFAM" id="SSF56235">
    <property type="entry name" value="N-terminal nucleophile aminohydrolases (Ntn hydrolases)"/>
    <property type="match status" value="1"/>
</dbReference>
<dbReference type="EMBL" id="JBEHZE010000001">
    <property type="protein sequence ID" value="MEX6631925.1"/>
    <property type="molecule type" value="Genomic_DNA"/>
</dbReference>
<dbReference type="Gene3D" id="1.10.439.10">
    <property type="entry name" value="Penicillin Amidohydrolase, domain 1"/>
    <property type="match status" value="1"/>
</dbReference>
<dbReference type="Proteomes" id="UP001560685">
    <property type="component" value="Unassembled WGS sequence"/>
</dbReference>
<comment type="similarity">
    <text evidence="1">Belongs to the peptidase S45 family.</text>
</comment>
<dbReference type="Gene3D" id="3.60.20.10">
    <property type="entry name" value="Glutamine Phosphoribosylpyrophosphate, subunit 1, domain 1"/>
    <property type="match status" value="1"/>
</dbReference>
<reference evidence="4 5" key="1">
    <citation type="submission" date="2024-05" db="EMBL/GenBank/DDBJ databases">
        <title>Three bacterial strains, DH-69, EH-24, and ECK-19 isolated from coastal sediments.</title>
        <authorList>
            <person name="Ye Y.-Q."/>
            <person name="Du Z.-J."/>
        </authorList>
    </citation>
    <scope>NUCLEOTIDE SEQUENCE [LARGE SCALE GENOMIC DNA]</scope>
    <source>
        <strain evidence="4 5">ECK-19</strain>
    </source>
</reference>
<dbReference type="EC" id="3.5.1.-" evidence="4"/>
<comment type="caution">
    <text evidence="4">The sequence shown here is derived from an EMBL/GenBank/DDBJ whole genome shotgun (WGS) entry which is preliminary data.</text>
</comment>
<protein>
    <submittedName>
        <fullName evidence="4">Penicillin acylase family protein</fullName>
        <ecNumber evidence="4">3.5.1.-</ecNumber>
    </submittedName>
</protein>
<dbReference type="Gene3D" id="2.30.120.10">
    <property type="match status" value="1"/>
</dbReference>
<evidence type="ECO:0000256" key="1">
    <source>
        <dbReference type="ARBA" id="ARBA00006586"/>
    </source>
</evidence>
<evidence type="ECO:0000256" key="2">
    <source>
        <dbReference type="ARBA" id="ARBA00022801"/>
    </source>
</evidence>
<accession>A0ABV3YZH0</accession>
<dbReference type="InterPro" id="IPR029055">
    <property type="entry name" value="Ntn_hydrolases_N"/>
</dbReference>
<evidence type="ECO:0000313" key="4">
    <source>
        <dbReference type="EMBL" id="MEX6631925.1"/>
    </source>
</evidence>
<dbReference type="InterPro" id="IPR043146">
    <property type="entry name" value="Penicillin_amidase_N_B-knob"/>
</dbReference>
<keyword evidence="3" id="KW-0865">Zymogen</keyword>
<dbReference type="CDD" id="cd03747">
    <property type="entry name" value="Ntn_PGA_like"/>
    <property type="match status" value="1"/>
</dbReference>
<organism evidence="4 5">
    <name type="scientific">Hyphococcus lacteus</name>
    <dbReference type="NCBI Taxonomy" id="3143536"/>
    <lineage>
        <taxon>Bacteria</taxon>
        <taxon>Pseudomonadati</taxon>
        <taxon>Pseudomonadota</taxon>
        <taxon>Alphaproteobacteria</taxon>
        <taxon>Parvularculales</taxon>
        <taxon>Parvularculaceae</taxon>
        <taxon>Hyphococcus</taxon>
    </lineage>
</organism>
<dbReference type="Gene3D" id="1.10.1400.10">
    <property type="match status" value="1"/>
</dbReference>
<dbReference type="RefSeq" id="WP_369311504.1">
    <property type="nucleotide sequence ID" value="NZ_JBEHZE010000001.1"/>
</dbReference>
<dbReference type="InterPro" id="IPR023343">
    <property type="entry name" value="Penicillin_amidase_dom1"/>
</dbReference>
<dbReference type="InterPro" id="IPR002692">
    <property type="entry name" value="S45"/>
</dbReference>
<dbReference type="InterPro" id="IPR043147">
    <property type="entry name" value="Penicillin_amidase_A-knob"/>
</dbReference>